<reference evidence="3 4" key="1">
    <citation type="journal article" date="2019" name="Int. J. Syst. Evol. Microbiol.">
        <title>The Global Catalogue of Microorganisms (GCM) 10K type strain sequencing project: providing services to taxonomists for standard genome sequencing and annotation.</title>
        <authorList>
            <consortium name="The Broad Institute Genomics Platform"/>
            <consortium name="The Broad Institute Genome Sequencing Center for Infectious Disease"/>
            <person name="Wu L."/>
            <person name="Ma J."/>
        </authorList>
    </citation>
    <scope>NUCLEOTIDE SEQUENCE [LARGE SCALE GENOMIC DNA]</scope>
    <source>
        <strain evidence="3 4">JCM 4542</strain>
    </source>
</reference>
<dbReference type="Proteomes" id="UP001500886">
    <property type="component" value="Unassembled WGS sequence"/>
</dbReference>
<dbReference type="InterPro" id="IPR002669">
    <property type="entry name" value="UreD"/>
</dbReference>
<name>A0ABN3U3V4_9ACTN</name>
<evidence type="ECO:0000256" key="2">
    <source>
        <dbReference type="HAMAP-Rule" id="MF_01384"/>
    </source>
</evidence>
<keyword evidence="4" id="KW-1185">Reference proteome</keyword>
<accession>A0ABN3U3V4</accession>
<gene>
    <name evidence="2" type="primary">ureD</name>
    <name evidence="3" type="ORF">GCM10010315_53210</name>
</gene>
<dbReference type="HAMAP" id="MF_01384">
    <property type="entry name" value="UreD"/>
    <property type="match status" value="1"/>
</dbReference>
<evidence type="ECO:0000313" key="4">
    <source>
        <dbReference type="Proteomes" id="UP001500886"/>
    </source>
</evidence>
<comment type="function">
    <text evidence="2">Required for maturation of urease via the functional incorporation of the urease nickel metallocenter.</text>
</comment>
<proteinExistence type="inferred from homology"/>
<comment type="similarity">
    <text evidence="2">Belongs to the UreD family.</text>
</comment>
<protein>
    <recommendedName>
        <fullName evidence="2">Urease accessory protein UreD</fullName>
    </recommendedName>
</protein>
<comment type="caution">
    <text evidence="3">The sequence shown here is derived from an EMBL/GenBank/DDBJ whole genome shotgun (WGS) entry which is preliminary data.</text>
</comment>
<organism evidence="3 4">
    <name type="scientific">Streptomyces luteosporeus</name>
    <dbReference type="NCBI Taxonomy" id="173856"/>
    <lineage>
        <taxon>Bacteria</taxon>
        <taxon>Bacillati</taxon>
        <taxon>Actinomycetota</taxon>
        <taxon>Actinomycetes</taxon>
        <taxon>Kitasatosporales</taxon>
        <taxon>Streptomycetaceae</taxon>
        <taxon>Streptomyces</taxon>
    </lineage>
</organism>
<dbReference type="Pfam" id="PF01774">
    <property type="entry name" value="UreD"/>
    <property type="match status" value="1"/>
</dbReference>
<evidence type="ECO:0000313" key="3">
    <source>
        <dbReference type="EMBL" id="GAA2724160.1"/>
    </source>
</evidence>
<sequence>MTTTAPAGAASALRAIARIAAVPDGRGGVALPVLRGEGPLALRRLRPDDGPRARVCLVGAMSAPLGGDALALSADVADGAGLTFTTAAATVALPGRSGAPATYDTRLSVGEGAVLHWLPEPLISARGSDLRQTTRVELAAGARLVLREEQVLGRAGEPTGRLATRLTVHRAGRPLYDQELRYGPGVPGWDGPAVLAGNRAAGQLLVVDPAFADHPVQPQVLGPGAVLVPLAGPAALVSAVAPDALGVRRALEAAATALNAVFRP</sequence>
<comment type="subcellular location">
    <subcellularLocation>
        <location evidence="2">Cytoplasm</location>
    </subcellularLocation>
</comment>
<evidence type="ECO:0000256" key="1">
    <source>
        <dbReference type="ARBA" id="ARBA00023186"/>
    </source>
</evidence>
<keyword evidence="1 2" id="KW-0143">Chaperone</keyword>
<keyword evidence="2" id="KW-0963">Cytoplasm</keyword>
<keyword evidence="2" id="KW-0996">Nickel insertion</keyword>
<dbReference type="EMBL" id="BAAASL010000025">
    <property type="protein sequence ID" value="GAA2724160.1"/>
    <property type="molecule type" value="Genomic_DNA"/>
</dbReference>
<dbReference type="RefSeq" id="WP_344438753.1">
    <property type="nucleotide sequence ID" value="NZ_BAAASL010000025.1"/>
</dbReference>
<comment type="subunit">
    <text evidence="2">UreD, UreF and UreG form a complex that acts as a GTP-hydrolysis-dependent molecular chaperone, activating the urease apoprotein by helping to assemble the nickel containing metallocenter of UreC. The UreE protein probably delivers the nickel.</text>
</comment>